<evidence type="ECO:0000313" key="4">
    <source>
        <dbReference type="EMBL" id="JAS48748.1"/>
    </source>
</evidence>
<organism evidence="4">
    <name type="scientific">Cuerna arida</name>
    <dbReference type="NCBI Taxonomy" id="1464854"/>
    <lineage>
        <taxon>Eukaryota</taxon>
        <taxon>Metazoa</taxon>
        <taxon>Ecdysozoa</taxon>
        <taxon>Arthropoda</taxon>
        <taxon>Hexapoda</taxon>
        <taxon>Insecta</taxon>
        <taxon>Pterygota</taxon>
        <taxon>Neoptera</taxon>
        <taxon>Paraneoptera</taxon>
        <taxon>Hemiptera</taxon>
        <taxon>Auchenorrhyncha</taxon>
        <taxon>Membracoidea</taxon>
        <taxon>Cicadellidae</taxon>
        <taxon>Cicadellinae</taxon>
        <taxon>Proconiini</taxon>
        <taxon>Cuerna</taxon>
    </lineage>
</organism>
<dbReference type="PANTHER" id="PTHR45784">
    <property type="entry name" value="C-TYPE LECTIN DOMAIN FAMILY 20 MEMBER A-RELATED"/>
    <property type="match status" value="1"/>
</dbReference>
<feature type="signal peptide" evidence="2">
    <location>
        <begin position="1"/>
        <end position="21"/>
    </location>
</feature>
<accession>A0A1B6FEX7</accession>
<proteinExistence type="predicted"/>
<evidence type="ECO:0000259" key="3">
    <source>
        <dbReference type="PROSITE" id="PS50041"/>
    </source>
</evidence>
<dbReference type="PROSITE" id="PS50041">
    <property type="entry name" value="C_TYPE_LECTIN_2"/>
    <property type="match status" value="1"/>
</dbReference>
<protein>
    <recommendedName>
        <fullName evidence="3">C-type lectin domain-containing protein</fullName>
    </recommendedName>
</protein>
<dbReference type="InterPro" id="IPR016186">
    <property type="entry name" value="C-type_lectin-like/link_sf"/>
</dbReference>
<feature type="compositionally biased region" description="Basic and acidic residues" evidence="1">
    <location>
        <begin position="489"/>
        <end position="503"/>
    </location>
</feature>
<feature type="chain" id="PRO_5008582808" description="C-type lectin domain-containing protein" evidence="2">
    <location>
        <begin position="22"/>
        <end position="635"/>
    </location>
</feature>
<dbReference type="Gene3D" id="3.10.100.10">
    <property type="entry name" value="Mannose-Binding Protein A, subunit A"/>
    <property type="match status" value="1"/>
</dbReference>
<dbReference type="SUPFAM" id="SSF56436">
    <property type="entry name" value="C-type lectin-like"/>
    <property type="match status" value="1"/>
</dbReference>
<evidence type="ECO:0000256" key="2">
    <source>
        <dbReference type="SAM" id="SignalP"/>
    </source>
</evidence>
<dbReference type="PANTHER" id="PTHR45784:SF5">
    <property type="entry name" value="C-TYPE LECTIN DOMAIN FAMILY 20 MEMBER A-RELATED"/>
    <property type="match status" value="1"/>
</dbReference>
<dbReference type="EMBL" id="GECZ01021021">
    <property type="protein sequence ID" value="JAS48748.1"/>
    <property type="molecule type" value="Transcribed_RNA"/>
</dbReference>
<sequence length="635" mass="70093">VVCRSLLVVFLTAFCVEFSLGRAVNISSVWLLPEEGFPVFYRYFRDRITWFEADAVCQFHHANLVTVDSSEQYDATRAYLKELDVVNNVWVGLKRSGSEGEFTWTDYKPLENGGYWQEQIPMTDNPVCAALDPAADFRWHPLNCGGPEVASFICQLEVPAWARKEDGCMLTSLPSLTVTYLPEQGAVELISDCGLEGTRRIACKGQANRDEMMKQLSCESSTEGQTEATSSNTWDNDLPTRHRRDTDVTVDMASVQHLVPTTEGLTEVNNVEVTNDSPPAELKEGTIHTPQESEVTSTQVLPQEMSAAEEPIKSSVDVLTDETSSRFVESQQTSQNITFPLKSSDKDLFDENPIQIPLNSISRIASEDGGSAEGSPQSGERRVIVVQSKPLPPSLRGNSPFVESAVSNKTETTTEAAELTTAKPVEKESHEVFRESKVIDITLQPEKADAKQVNFPPLSVYNINKDRDPDESSSRVAQGSSVEKEGEETDKNTSSEPSKKEPYQESSDSKFFTRVIAEELTTTTASPLSGTRTTGRPNTDNDFFIVTESPIKLVSSSSKITPTAAPESPEGKKDADTPITSESVDDLTKPSGISPDQEMADEAEPEAPERPNRGRLLIRPQHHSFYPYFLNRVLG</sequence>
<feature type="region of interest" description="Disordered" evidence="1">
    <location>
        <begin position="217"/>
        <end position="242"/>
    </location>
</feature>
<dbReference type="Pfam" id="PF00059">
    <property type="entry name" value="Lectin_C"/>
    <property type="match status" value="1"/>
</dbReference>
<dbReference type="AlphaFoldDB" id="A0A1B6FEX7"/>
<feature type="region of interest" description="Disordered" evidence="1">
    <location>
        <begin position="361"/>
        <end position="431"/>
    </location>
</feature>
<gene>
    <name evidence="4" type="ORF">g.32351</name>
</gene>
<feature type="compositionally biased region" description="Basic and acidic residues" evidence="1">
    <location>
        <begin position="464"/>
        <end position="473"/>
    </location>
</feature>
<feature type="non-terminal residue" evidence="4">
    <location>
        <position position="1"/>
    </location>
</feature>
<dbReference type="SMART" id="SM00034">
    <property type="entry name" value="CLECT"/>
    <property type="match status" value="1"/>
</dbReference>
<dbReference type="CDD" id="cd00037">
    <property type="entry name" value="CLECT"/>
    <property type="match status" value="1"/>
</dbReference>
<keyword evidence="2" id="KW-0732">Signal</keyword>
<dbReference type="InterPro" id="IPR001304">
    <property type="entry name" value="C-type_lectin-like"/>
</dbReference>
<feature type="compositionally biased region" description="Polar residues" evidence="1">
    <location>
        <begin position="520"/>
        <end position="541"/>
    </location>
</feature>
<reference evidence="4" key="1">
    <citation type="submission" date="2015-11" db="EMBL/GenBank/DDBJ databases">
        <title>De novo transcriptome assembly of four potential Pierce s Disease insect vectors from Arizona vineyards.</title>
        <authorList>
            <person name="Tassone E.E."/>
        </authorList>
    </citation>
    <scope>NUCLEOTIDE SEQUENCE</scope>
</reference>
<feature type="domain" description="C-type lectin" evidence="3">
    <location>
        <begin position="41"/>
        <end position="144"/>
    </location>
</feature>
<dbReference type="InterPro" id="IPR016187">
    <property type="entry name" value="CTDL_fold"/>
</dbReference>
<feature type="region of interest" description="Disordered" evidence="1">
    <location>
        <begin position="460"/>
        <end position="618"/>
    </location>
</feature>
<feature type="compositionally biased region" description="Low complexity" evidence="1">
    <location>
        <begin position="410"/>
        <end position="422"/>
    </location>
</feature>
<name>A0A1B6FEX7_9HEMI</name>
<feature type="compositionally biased region" description="Polar residues" evidence="1">
    <location>
        <begin position="217"/>
        <end position="235"/>
    </location>
</feature>
<evidence type="ECO:0000256" key="1">
    <source>
        <dbReference type="SAM" id="MobiDB-lite"/>
    </source>
</evidence>